<accession>A0A9X2IMT4</accession>
<dbReference type="Pfam" id="PF09954">
    <property type="entry name" value="DUF2188"/>
    <property type="match status" value="1"/>
</dbReference>
<dbReference type="AlphaFoldDB" id="A0A9X2IMT4"/>
<protein>
    <submittedName>
        <fullName evidence="1">DUF2188 domain-containing protein</fullName>
    </submittedName>
</protein>
<gene>
    <name evidence="1" type="ORF">M3202_04470</name>
</gene>
<proteinExistence type="predicted"/>
<keyword evidence="2" id="KW-1185">Reference proteome</keyword>
<evidence type="ECO:0000313" key="1">
    <source>
        <dbReference type="EMBL" id="MCM3713330.1"/>
    </source>
</evidence>
<evidence type="ECO:0000313" key="2">
    <source>
        <dbReference type="Proteomes" id="UP001139179"/>
    </source>
</evidence>
<name>A0A9X2IMT4_9BACI</name>
<comment type="caution">
    <text evidence="1">The sequence shown here is derived from an EMBL/GenBank/DDBJ whole genome shotgun (WGS) entry which is preliminary data.</text>
</comment>
<organism evidence="1 2">
    <name type="scientific">Halalkalibacter oceani</name>
    <dbReference type="NCBI Taxonomy" id="1653776"/>
    <lineage>
        <taxon>Bacteria</taxon>
        <taxon>Bacillati</taxon>
        <taxon>Bacillota</taxon>
        <taxon>Bacilli</taxon>
        <taxon>Bacillales</taxon>
        <taxon>Bacillaceae</taxon>
        <taxon>Halalkalibacter</taxon>
    </lineage>
</organism>
<sequence length="65" mass="7512">MKQFSVAPNADASRWLVKLEDVAPEDSFTSKDEAIRAAEELARENQPSRVLILDQQHQIIEERQY</sequence>
<dbReference type="InterPro" id="IPR018691">
    <property type="entry name" value="DUF2188"/>
</dbReference>
<dbReference type="RefSeq" id="WP_251222136.1">
    <property type="nucleotide sequence ID" value="NZ_JAMBOL010000002.1"/>
</dbReference>
<dbReference type="Proteomes" id="UP001139179">
    <property type="component" value="Unassembled WGS sequence"/>
</dbReference>
<reference evidence="1" key="1">
    <citation type="submission" date="2022-05" db="EMBL/GenBank/DDBJ databases">
        <title>Comparative Genomics of Spacecraft Associated Microbes.</title>
        <authorList>
            <person name="Tran M.T."/>
            <person name="Wright A."/>
            <person name="Seuylemezian A."/>
            <person name="Eisen J."/>
            <person name="Coil D."/>
        </authorList>
    </citation>
    <scope>NUCLEOTIDE SEQUENCE</scope>
    <source>
        <strain evidence="1">214.1.1</strain>
    </source>
</reference>
<dbReference type="EMBL" id="JAMBOL010000002">
    <property type="protein sequence ID" value="MCM3713330.1"/>
    <property type="molecule type" value="Genomic_DNA"/>
</dbReference>